<feature type="transmembrane region" description="Helical" evidence="1">
    <location>
        <begin position="161"/>
        <end position="178"/>
    </location>
</feature>
<feature type="transmembrane region" description="Helical" evidence="1">
    <location>
        <begin position="12"/>
        <end position="34"/>
    </location>
</feature>
<evidence type="ECO:0000256" key="1">
    <source>
        <dbReference type="SAM" id="Phobius"/>
    </source>
</evidence>
<feature type="transmembrane region" description="Helical" evidence="1">
    <location>
        <begin position="346"/>
        <end position="365"/>
    </location>
</feature>
<proteinExistence type="predicted"/>
<feature type="transmembrane region" description="Helical" evidence="1">
    <location>
        <begin position="318"/>
        <end position="334"/>
    </location>
</feature>
<evidence type="ECO:0008006" key="4">
    <source>
        <dbReference type="Google" id="ProtNLM"/>
    </source>
</evidence>
<dbReference type="OrthoDB" id="614715at2"/>
<evidence type="ECO:0000313" key="3">
    <source>
        <dbReference type="Proteomes" id="UP000198984"/>
    </source>
</evidence>
<dbReference type="EMBL" id="FOBB01000002">
    <property type="protein sequence ID" value="SEL74761.1"/>
    <property type="molecule type" value="Genomic_DNA"/>
</dbReference>
<feature type="transmembrane region" description="Helical" evidence="1">
    <location>
        <begin position="184"/>
        <end position="200"/>
    </location>
</feature>
<accession>A0A1H7SQ90</accession>
<organism evidence="2 3">
    <name type="scientific">Chitinophaga rupis</name>
    <dbReference type="NCBI Taxonomy" id="573321"/>
    <lineage>
        <taxon>Bacteria</taxon>
        <taxon>Pseudomonadati</taxon>
        <taxon>Bacteroidota</taxon>
        <taxon>Chitinophagia</taxon>
        <taxon>Chitinophagales</taxon>
        <taxon>Chitinophagaceae</taxon>
        <taxon>Chitinophaga</taxon>
    </lineage>
</organism>
<name>A0A1H7SQ90_9BACT</name>
<dbReference type="AlphaFoldDB" id="A0A1H7SQ90"/>
<dbReference type="Proteomes" id="UP000198984">
    <property type="component" value="Unassembled WGS sequence"/>
</dbReference>
<gene>
    <name evidence="2" type="ORF">SAMN04488505_1021006</name>
</gene>
<keyword evidence="3" id="KW-1185">Reference proteome</keyword>
<sequence length="551" mass="63643">MLSGTSLYQKRTVFTVIECVLIIGLALVPLFTTFPYRVNIFLSWEGAYRMSIGQMPYKDFGTPLGYGFWLIPSLFFRIFGPQLISLVKAQVFINIMAGFAFRSILKSLNIEPAIRALSVMVFVLSYSFFNFWPWYNHTVIVYELVGLAFLFQYINRPVQKLRFLYLLLAALFTFLSIFTKQDGGGLALLLCLALLLYNSIHEKRWWEIPVFLGFYFLVAAIIIGPLLPHGFGYWYNHGQPPHNSRLAVTDFAEEILGGSQWIKFYLVLMVLCLVPALRNFKAFWENKTAMLFTLLTLGILAEAALFQVTSYTPPDNNIFFHSFAFAFLCTHFAGMQHIDLGRRNAFLSSALLVLLWWSGVFWKYIDRIFQRIFPAPTEMVQGAPDPNAENVVSRRNFMLNTDTTRDVPTSEWIFTDLPGFKKIYMPPSTVHGMERLLAMPVVKEKKDSIKVLNMTELTPLAYAMPFKLETGEDYPLWYHLGVGMFNRQLAAFKEKVQQHHYDIILYEYAPGLNNFFPFALRPELKQHYKQVDEFLAPRRPTNAIIEVYVKP</sequence>
<feature type="transmembrane region" description="Helical" evidence="1">
    <location>
        <begin position="134"/>
        <end position="154"/>
    </location>
</feature>
<keyword evidence="1" id="KW-1133">Transmembrane helix</keyword>
<reference evidence="2 3" key="1">
    <citation type="submission" date="2016-10" db="EMBL/GenBank/DDBJ databases">
        <authorList>
            <person name="de Groot N.N."/>
        </authorList>
    </citation>
    <scope>NUCLEOTIDE SEQUENCE [LARGE SCALE GENOMIC DNA]</scope>
    <source>
        <strain evidence="2 3">DSM 21039</strain>
    </source>
</reference>
<feature type="transmembrane region" description="Helical" evidence="1">
    <location>
        <begin position="255"/>
        <end position="277"/>
    </location>
</feature>
<feature type="transmembrane region" description="Helical" evidence="1">
    <location>
        <begin position="212"/>
        <end position="235"/>
    </location>
</feature>
<feature type="transmembrane region" description="Helical" evidence="1">
    <location>
        <begin position="108"/>
        <end position="128"/>
    </location>
</feature>
<feature type="transmembrane region" description="Helical" evidence="1">
    <location>
        <begin position="66"/>
        <end position="87"/>
    </location>
</feature>
<dbReference type="RefSeq" id="WP_089911277.1">
    <property type="nucleotide sequence ID" value="NZ_FOBB01000002.1"/>
</dbReference>
<protein>
    <recommendedName>
        <fullName evidence="4">Dolichyl-phosphate-mannose-protein mannosyltransferase</fullName>
    </recommendedName>
</protein>
<keyword evidence="1" id="KW-0472">Membrane</keyword>
<evidence type="ECO:0000313" key="2">
    <source>
        <dbReference type="EMBL" id="SEL74761.1"/>
    </source>
</evidence>
<feature type="transmembrane region" description="Helical" evidence="1">
    <location>
        <begin position="289"/>
        <end position="306"/>
    </location>
</feature>
<dbReference type="STRING" id="573321.SAMN04488505_1021006"/>
<keyword evidence="1" id="KW-0812">Transmembrane</keyword>